<dbReference type="RefSeq" id="WP_267614200.1">
    <property type="nucleotide sequence ID" value="NZ_JAOVZQ010000001.1"/>
</dbReference>
<gene>
    <name evidence="7" type="ORF">OEG82_20485</name>
</gene>
<comment type="caution">
    <text evidence="7">The sequence shown here is derived from an EMBL/GenBank/DDBJ whole genome shotgun (WGS) entry which is preliminary data.</text>
</comment>
<dbReference type="Proteomes" id="UP001081283">
    <property type="component" value="Unassembled WGS sequence"/>
</dbReference>
<dbReference type="GO" id="GO:0016746">
    <property type="term" value="F:acyltransferase activity"/>
    <property type="evidence" value="ECO:0007669"/>
    <property type="project" value="UniProtKB-KW"/>
</dbReference>
<dbReference type="PANTHER" id="PTHR30606">
    <property type="entry name" value="LIPID A BIOSYNTHESIS LAUROYL ACYLTRANSFERASE"/>
    <property type="match status" value="1"/>
</dbReference>
<reference evidence="7" key="1">
    <citation type="submission" date="2022-10" db="EMBL/GenBank/DDBJ databases">
        <title>Hoeflea sp. J2-29, isolated from marine algae.</title>
        <authorList>
            <person name="Kristyanto S."/>
            <person name="Kim J.M."/>
            <person name="Jeon C.O."/>
        </authorList>
    </citation>
    <scope>NUCLEOTIDE SEQUENCE</scope>
    <source>
        <strain evidence="7">J2-29</strain>
    </source>
</reference>
<evidence type="ECO:0000256" key="1">
    <source>
        <dbReference type="ARBA" id="ARBA00004533"/>
    </source>
</evidence>
<name>A0ABT3YKE5_9HYPH</name>
<dbReference type="EMBL" id="JAOVZQ010000001">
    <property type="protein sequence ID" value="MCY0096370.1"/>
    <property type="molecule type" value="Genomic_DNA"/>
</dbReference>
<evidence type="ECO:0000256" key="4">
    <source>
        <dbReference type="ARBA" id="ARBA00022679"/>
    </source>
</evidence>
<dbReference type="Pfam" id="PF03279">
    <property type="entry name" value="Lip_A_acyltrans"/>
    <property type="match status" value="1"/>
</dbReference>
<keyword evidence="8" id="KW-1185">Reference proteome</keyword>
<evidence type="ECO:0000313" key="8">
    <source>
        <dbReference type="Proteomes" id="UP001081283"/>
    </source>
</evidence>
<keyword evidence="6 7" id="KW-0012">Acyltransferase</keyword>
<dbReference type="InterPro" id="IPR004960">
    <property type="entry name" value="LipA_acyltrans"/>
</dbReference>
<keyword evidence="3" id="KW-0997">Cell inner membrane</keyword>
<organism evidence="7 8">
    <name type="scientific">Hoeflea ulvae</name>
    <dbReference type="NCBI Taxonomy" id="2983764"/>
    <lineage>
        <taxon>Bacteria</taxon>
        <taxon>Pseudomonadati</taxon>
        <taxon>Pseudomonadota</taxon>
        <taxon>Alphaproteobacteria</taxon>
        <taxon>Hyphomicrobiales</taxon>
        <taxon>Rhizobiaceae</taxon>
        <taxon>Hoeflea</taxon>
    </lineage>
</organism>
<keyword evidence="5" id="KW-0472">Membrane</keyword>
<evidence type="ECO:0000313" key="7">
    <source>
        <dbReference type="EMBL" id="MCY0096370.1"/>
    </source>
</evidence>
<dbReference type="CDD" id="cd07984">
    <property type="entry name" value="LPLAT_LABLAT-like"/>
    <property type="match status" value="1"/>
</dbReference>
<proteinExistence type="predicted"/>
<keyword evidence="4" id="KW-0808">Transferase</keyword>
<comment type="subcellular location">
    <subcellularLocation>
        <location evidence="1">Cell inner membrane</location>
    </subcellularLocation>
</comment>
<evidence type="ECO:0000256" key="2">
    <source>
        <dbReference type="ARBA" id="ARBA00022475"/>
    </source>
</evidence>
<accession>A0ABT3YKE5</accession>
<protein>
    <submittedName>
        <fullName evidence="7">Lysophospholipid acyltransferase family protein</fullName>
    </submittedName>
</protein>
<dbReference type="PANTHER" id="PTHR30606:SF10">
    <property type="entry name" value="PHOSPHATIDYLINOSITOL MANNOSIDE ACYLTRANSFERASE"/>
    <property type="match status" value="1"/>
</dbReference>
<evidence type="ECO:0000256" key="6">
    <source>
        <dbReference type="ARBA" id="ARBA00023315"/>
    </source>
</evidence>
<evidence type="ECO:0000256" key="5">
    <source>
        <dbReference type="ARBA" id="ARBA00023136"/>
    </source>
</evidence>
<keyword evidence="2" id="KW-1003">Cell membrane</keyword>
<evidence type="ECO:0000256" key="3">
    <source>
        <dbReference type="ARBA" id="ARBA00022519"/>
    </source>
</evidence>
<sequence>MAKQQGSTGNRWPALTLAEVPFAETCPQEPAAPPFHDIWAKQSDRRASARLYWLKQPVEGRVNQISHALFRLLPCDLGSDLACRLSRLAHWRYRNRIFAKRISSNLQRLAPERCGTPERHRAALLSWWSNIGRSIAEFSVVNQLWPKGRITVEGADNLAAARAQGGPLIFVSIHLSTWEAIFAAAQQGIAPPNIGPFQPEPSRFTNRIVHDSRRRRNQYIFPPGQRSAFRLQRLLAGGGAASMTIFIDEVRARQVHLPLFGRAPPDKGNAVVAIKLANSTGGTLVPVYLKRTSGARFTLCVLPPLARTEDAERSYPVDATIAQFNDIFEPLVIDNIEHWYMLGELRLPQP</sequence>